<organism evidence="2 3">
    <name type="scientific">Paraphoma chrysanthemicola</name>
    <dbReference type="NCBI Taxonomy" id="798071"/>
    <lineage>
        <taxon>Eukaryota</taxon>
        <taxon>Fungi</taxon>
        <taxon>Dikarya</taxon>
        <taxon>Ascomycota</taxon>
        <taxon>Pezizomycotina</taxon>
        <taxon>Dothideomycetes</taxon>
        <taxon>Pleosporomycetidae</taxon>
        <taxon>Pleosporales</taxon>
        <taxon>Pleosporineae</taxon>
        <taxon>Phaeosphaeriaceae</taxon>
        <taxon>Paraphoma</taxon>
    </lineage>
</organism>
<accession>A0A8K0QU83</accession>
<feature type="region of interest" description="Disordered" evidence="1">
    <location>
        <begin position="1"/>
        <end position="59"/>
    </location>
</feature>
<dbReference type="EMBL" id="JAGMVJ010000026">
    <property type="protein sequence ID" value="KAH7070827.1"/>
    <property type="molecule type" value="Genomic_DNA"/>
</dbReference>
<keyword evidence="3" id="KW-1185">Reference proteome</keyword>
<reference evidence="2" key="1">
    <citation type="journal article" date="2021" name="Nat. Commun.">
        <title>Genetic determinants of endophytism in the Arabidopsis root mycobiome.</title>
        <authorList>
            <person name="Mesny F."/>
            <person name="Miyauchi S."/>
            <person name="Thiergart T."/>
            <person name="Pickel B."/>
            <person name="Atanasova L."/>
            <person name="Karlsson M."/>
            <person name="Huettel B."/>
            <person name="Barry K.W."/>
            <person name="Haridas S."/>
            <person name="Chen C."/>
            <person name="Bauer D."/>
            <person name="Andreopoulos W."/>
            <person name="Pangilinan J."/>
            <person name="LaButti K."/>
            <person name="Riley R."/>
            <person name="Lipzen A."/>
            <person name="Clum A."/>
            <person name="Drula E."/>
            <person name="Henrissat B."/>
            <person name="Kohler A."/>
            <person name="Grigoriev I.V."/>
            <person name="Martin F.M."/>
            <person name="Hacquard S."/>
        </authorList>
    </citation>
    <scope>NUCLEOTIDE SEQUENCE</scope>
    <source>
        <strain evidence="2">MPI-SDFR-AT-0120</strain>
    </source>
</reference>
<protein>
    <submittedName>
        <fullName evidence="2">Uncharacterized protein</fullName>
    </submittedName>
</protein>
<evidence type="ECO:0000256" key="1">
    <source>
        <dbReference type="SAM" id="MobiDB-lite"/>
    </source>
</evidence>
<sequence length="257" mass="28723">MPNTANRPLSQMNHGNGSQGSREVPTSPDIPNAVGTEGKEAIRGQPISDPPSPPTRYDADYDIDEHLRLREGLPVRNKTNHQRSAYDADMEPRILALGEPCVADYLRGLISEHRTKEALAFMSQTRTTSGSDDPIVTLCEAYRTLSKQNEAAEAAISLLCYRLVTMESEVDKWAFEISRLQGNTSNNVVEHFRELYNDSGNMYQNGYLTGFARLRRINNRFGEISVTQMRDTLIESRNDDDGENEENGEVGLEAEAP</sequence>
<feature type="compositionally biased region" description="Polar residues" evidence="1">
    <location>
        <begin position="1"/>
        <end position="21"/>
    </location>
</feature>
<proteinExistence type="predicted"/>
<feature type="region of interest" description="Disordered" evidence="1">
    <location>
        <begin position="234"/>
        <end position="257"/>
    </location>
</feature>
<dbReference type="AlphaFoldDB" id="A0A8K0QU83"/>
<evidence type="ECO:0000313" key="2">
    <source>
        <dbReference type="EMBL" id="KAH7070827.1"/>
    </source>
</evidence>
<gene>
    <name evidence="2" type="ORF">FB567DRAFT_598372</name>
</gene>
<comment type="caution">
    <text evidence="2">The sequence shown here is derived from an EMBL/GenBank/DDBJ whole genome shotgun (WGS) entry which is preliminary data.</text>
</comment>
<dbReference type="Proteomes" id="UP000813461">
    <property type="component" value="Unassembled WGS sequence"/>
</dbReference>
<evidence type="ECO:0000313" key="3">
    <source>
        <dbReference type="Proteomes" id="UP000813461"/>
    </source>
</evidence>
<name>A0A8K0QU83_9PLEO</name>